<sequence>MQTEAKQSMIVSGSYAFLKNVNRSKTIYDSKWLLCIFEKM</sequence>
<dbReference type="EMBL" id="CP000029">
    <property type="protein sequence ID" value="AAW52880.1"/>
    <property type="molecule type" value="Genomic_DNA"/>
</dbReference>
<accession>Q5HLL2</accession>
<evidence type="ECO:0000313" key="2">
    <source>
        <dbReference type="Proteomes" id="UP000000531"/>
    </source>
</evidence>
<dbReference type="KEGG" id="ser:SERP1975"/>
<protein>
    <submittedName>
        <fullName evidence="1">Uncharacterized protein</fullName>
    </submittedName>
</protein>
<dbReference type="AlphaFoldDB" id="Q5HLL2"/>
<gene>
    <name evidence="1" type="ordered locus">SERP1975</name>
</gene>
<proteinExistence type="predicted"/>
<evidence type="ECO:0000313" key="1">
    <source>
        <dbReference type="EMBL" id="AAW52880.1"/>
    </source>
</evidence>
<organism evidence="1 2">
    <name type="scientific">Staphylococcus epidermidis (strain ATCC 35984 / DSM 28319 / BCRC 17069 / CCUG 31568 / BM 3577 / RP62A)</name>
    <dbReference type="NCBI Taxonomy" id="176279"/>
    <lineage>
        <taxon>Bacteria</taxon>
        <taxon>Bacillati</taxon>
        <taxon>Bacillota</taxon>
        <taxon>Bacilli</taxon>
        <taxon>Bacillales</taxon>
        <taxon>Staphylococcaceae</taxon>
        <taxon>Staphylococcus</taxon>
    </lineage>
</organism>
<reference evidence="1 2" key="1">
    <citation type="journal article" date="2005" name="J. Bacteriol.">
        <title>Insights on evolution of virulence and resistance from the complete genome analysis of an early methicillin-resistant Staphylococcus aureus strain and a biofilm-producing methicillin-resistant Staphylococcus epidermidis strain.</title>
        <authorList>
            <person name="Gill S.R."/>
            <person name="Fouts D.E."/>
            <person name="Archer G.L."/>
            <person name="Mongodin E.F."/>
            <person name="Deboy R.T."/>
            <person name="Ravel J."/>
            <person name="Paulsen I.T."/>
            <person name="Kolonay J.F."/>
            <person name="Brinkac L."/>
            <person name="Beanan M."/>
            <person name="Dodson R.J."/>
            <person name="Daugherty S.C."/>
            <person name="Madupu R."/>
            <person name="Angiuoli S.V."/>
            <person name="Durkin A.S."/>
            <person name="Haft D.H."/>
            <person name="Vamathevan J."/>
            <person name="Khouri H."/>
            <person name="Utterback T."/>
            <person name="Lee C."/>
            <person name="Dimitrov G."/>
            <person name="Jiang L."/>
            <person name="Qin H."/>
            <person name="Weidman J."/>
            <person name="Tran K."/>
            <person name="Kang K."/>
            <person name="Hance I.R."/>
            <person name="Nelson K.E."/>
            <person name="Fraser C.M."/>
        </authorList>
    </citation>
    <scope>NUCLEOTIDE SEQUENCE [LARGE SCALE GENOMIC DNA]</scope>
    <source>
        <strain evidence="2">ATCC 35984 / RP62A</strain>
    </source>
</reference>
<name>Q5HLL2_STAEQ</name>
<dbReference type="Proteomes" id="UP000000531">
    <property type="component" value="Chromosome"/>
</dbReference>
<dbReference type="HOGENOM" id="CLU_3296835_0_0_9"/>
<keyword evidence="2" id="KW-1185">Reference proteome</keyword>